<name>A0A2G2VRJ2_CAPBA</name>
<proteinExistence type="predicted"/>
<reference evidence="1 2" key="1">
    <citation type="journal article" date="2017" name="Genome Biol.">
        <title>New reference genome sequences of hot pepper reveal the massive evolution of plant disease-resistance genes by retroduplication.</title>
        <authorList>
            <person name="Kim S."/>
            <person name="Park J."/>
            <person name="Yeom S.I."/>
            <person name="Kim Y.M."/>
            <person name="Seo E."/>
            <person name="Kim K.T."/>
            <person name="Kim M.S."/>
            <person name="Lee J.M."/>
            <person name="Cheong K."/>
            <person name="Shin H.S."/>
            <person name="Kim S.B."/>
            <person name="Han K."/>
            <person name="Lee J."/>
            <person name="Park M."/>
            <person name="Lee H.A."/>
            <person name="Lee H.Y."/>
            <person name="Lee Y."/>
            <person name="Oh S."/>
            <person name="Lee J.H."/>
            <person name="Choi E."/>
            <person name="Choi E."/>
            <person name="Lee S.E."/>
            <person name="Jeon J."/>
            <person name="Kim H."/>
            <person name="Choi G."/>
            <person name="Song H."/>
            <person name="Lee J."/>
            <person name="Lee S.C."/>
            <person name="Kwon J.K."/>
            <person name="Lee H.Y."/>
            <person name="Koo N."/>
            <person name="Hong Y."/>
            <person name="Kim R.W."/>
            <person name="Kang W.H."/>
            <person name="Huh J.H."/>
            <person name="Kang B.C."/>
            <person name="Yang T.J."/>
            <person name="Lee Y.H."/>
            <person name="Bennetzen J.L."/>
            <person name="Choi D."/>
        </authorList>
    </citation>
    <scope>NUCLEOTIDE SEQUENCE [LARGE SCALE GENOMIC DNA]</scope>
    <source>
        <strain evidence="2">cv. PBC81</strain>
    </source>
</reference>
<dbReference type="InterPro" id="IPR043502">
    <property type="entry name" value="DNA/RNA_pol_sf"/>
</dbReference>
<dbReference type="Proteomes" id="UP000224567">
    <property type="component" value="Unassembled WGS sequence"/>
</dbReference>
<dbReference type="CDD" id="cd00303">
    <property type="entry name" value="retropepsin_like"/>
    <property type="match status" value="1"/>
</dbReference>
<keyword evidence="2" id="KW-1185">Reference proteome</keyword>
<reference evidence="2" key="2">
    <citation type="journal article" date="2017" name="J. Anim. Genet.">
        <title>Multiple reference genome sequences of hot pepper reveal the massive evolution of plant disease resistance genes by retroduplication.</title>
        <authorList>
            <person name="Kim S."/>
            <person name="Park J."/>
            <person name="Yeom S.-I."/>
            <person name="Kim Y.-M."/>
            <person name="Seo E."/>
            <person name="Kim K.-T."/>
            <person name="Kim M.-S."/>
            <person name="Lee J.M."/>
            <person name="Cheong K."/>
            <person name="Shin H.-S."/>
            <person name="Kim S.-B."/>
            <person name="Han K."/>
            <person name="Lee J."/>
            <person name="Park M."/>
            <person name="Lee H.-A."/>
            <person name="Lee H.-Y."/>
            <person name="Lee Y."/>
            <person name="Oh S."/>
            <person name="Lee J.H."/>
            <person name="Choi E."/>
            <person name="Choi E."/>
            <person name="Lee S.E."/>
            <person name="Jeon J."/>
            <person name="Kim H."/>
            <person name="Choi G."/>
            <person name="Song H."/>
            <person name="Lee J."/>
            <person name="Lee S.-C."/>
            <person name="Kwon J.-K."/>
            <person name="Lee H.-Y."/>
            <person name="Koo N."/>
            <person name="Hong Y."/>
            <person name="Kim R.W."/>
            <person name="Kang W.-H."/>
            <person name="Huh J.H."/>
            <person name="Kang B.-C."/>
            <person name="Yang T.-J."/>
            <person name="Lee Y.-H."/>
            <person name="Bennetzen J.L."/>
            <person name="Choi D."/>
        </authorList>
    </citation>
    <scope>NUCLEOTIDE SEQUENCE [LARGE SCALE GENOMIC DNA]</scope>
    <source>
        <strain evidence="2">cv. PBC81</strain>
    </source>
</reference>
<dbReference type="AlphaFoldDB" id="A0A2G2VRJ2"/>
<dbReference type="SUPFAM" id="SSF56672">
    <property type="entry name" value="DNA/RNA polymerases"/>
    <property type="match status" value="1"/>
</dbReference>
<sequence>MEVEEVEDESEKTEELMVDPAEFLTMISQELETNENGSILPHVLVHAMNGIHEFRTIRVTIFVKGKVVYVLIEIGSTHNFLDSNTARRLGFMLTTISAIGVSVVDGKEIQSNYLQETGLENAGWCFRITRTSFEVPTELHPSMFHGRKIVLKEGTPPVNIRPYRYPTIWKDEIEKMVNEMLSSGVLRSCTSP</sequence>
<evidence type="ECO:0000313" key="2">
    <source>
        <dbReference type="Proteomes" id="UP000224567"/>
    </source>
</evidence>
<protein>
    <submittedName>
        <fullName evidence="1">Uncharacterized protein</fullName>
    </submittedName>
</protein>
<evidence type="ECO:0000313" key="1">
    <source>
        <dbReference type="EMBL" id="PHT35586.1"/>
    </source>
</evidence>
<dbReference type="OrthoDB" id="1302771at2759"/>
<accession>A0A2G2VRJ2</accession>
<dbReference type="Gene3D" id="3.10.10.10">
    <property type="entry name" value="HIV Type 1 Reverse Transcriptase, subunit A, domain 1"/>
    <property type="match status" value="1"/>
</dbReference>
<organism evidence="1 2">
    <name type="scientific">Capsicum baccatum</name>
    <name type="common">Peruvian pepper</name>
    <dbReference type="NCBI Taxonomy" id="33114"/>
    <lineage>
        <taxon>Eukaryota</taxon>
        <taxon>Viridiplantae</taxon>
        <taxon>Streptophyta</taxon>
        <taxon>Embryophyta</taxon>
        <taxon>Tracheophyta</taxon>
        <taxon>Spermatophyta</taxon>
        <taxon>Magnoliopsida</taxon>
        <taxon>eudicotyledons</taxon>
        <taxon>Gunneridae</taxon>
        <taxon>Pentapetalae</taxon>
        <taxon>asterids</taxon>
        <taxon>lamiids</taxon>
        <taxon>Solanales</taxon>
        <taxon>Solanaceae</taxon>
        <taxon>Solanoideae</taxon>
        <taxon>Capsiceae</taxon>
        <taxon>Capsicum</taxon>
    </lineage>
</organism>
<comment type="caution">
    <text evidence="1">The sequence shown here is derived from an EMBL/GenBank/DDBJ whole genome shotgun (WGS) entry which is preliminary data.</text>
</comment>
<dbReference type="EMBL" id="MLFT02000010">
    <property type="protein sequence ID" value="PHT35586.1"/>
    <property type="molecule type" value="Genomic_DNA"/>
</dbReference>
<gene>
    <name evidence="1" type="ORF">CQW23_23286</name>
</gene>